<keyword evidence="2" id="KW-1185">Reference proteome</keyword>
<protein>
    <submittedName>
        <fullName evidence="3">Fragile X mental retardation 1 neighbor protein</fullName>
    </submittedName>
</protein>
<keyword evidence="1" id="KW-0812">Transmembrane</keyword>
<sequence>MILGGSIAFSLILLLGSIILCCKPGVIRRMRQNAGVAVGNGYGQPIHVQLPVTNCQAGWEGRWAKK</sequence>
<name>A0A0K0FQW7_STRVS</name>
<keyword evidence="1" id="KW-1133">Transmembrane helix</keyword>
<evidence type="ECO:0000256" key="1">
    <source>
        <dbReference type="SAM" id="Phobius"/>
    </source>
</evidence>
<reference evidence="2" key="1">
    <citation type="submission" date="2014-07" db="EMBL/GenBank/DDBJ databases">
        <authorList>
            <person name="Martin A.A"/>
            <person name="De Silva N."/>
        </authorList>
    </citation>
    <scope>NUCLEOTIDE SEQUENCE</scope>
</reference>
<organism evidence="2 3">
    <name type="scientific">Strongyloides venezuelensis</name>
    <name type="common">Threadworm</name>
    <dbReference type="NCBI Taxonomy" id="75913"/>
    <lineage>
        <taxon>Eukaryota</taxon>
        <taxon>Metazoa</taxon>
        <taxon>Ecdysozoa</taxon>
        <taxon>Nematoda</taxon>
        <taxon>Chromadorea</taxon>
        <taxon>Rhabditida</taxon>
        <taxon>Tylenchina</taxon>
        <taxon>Panagrolaimomorpha</taxon>
        <taxon>Strongyloidoidea</taxon>
        <taxon>Strongyloididae</taxon>
        <taxon>Strongyloides</taxon>
    </lineage>
</organism>
<evidence type="ECO:0000313" key="2">
    <source>
        <dbReference type="Proteomes" id="UP000035680"/>
    </source>
</evidence>
<dbReference type="Proteomes" id="UP000035680">
    <property type="component" value="Unassembled WGS sequence"/>
</dbReference>
<proteinExistence type="predicted"/>
<dbReference type="WBParaSite" id="SVE_1218000.1">
    <property type="protein sequence ID" value="SVE_1218000.1"/>
    <property type="gene ID" value="SVE_1218000"/>
</dbReference>
<keyword evidence="1" id="KW-0472">Membrane</keyword>
<accession>A0A0K0FQW7</accession>
<reference evidence="3" key="2">
    <citation type="submission" date="2015-08" db="UniProtKB">
        <authorList>
            <consortium name="WormBaseParasite"/>
        </authorList>
    </citation>
    <scope>IDENTIFICATION</scope>
</reference>
<feature type="transmembrane region" description="Helical" evidence="1">
    <location>
        <begin position="6"/>
        <end position="22"/>
    </location>
</feature>
<evidence type="ECO:0000313" key="3">
    <source>
        <dbReference type="WBParaSite" id="SVE_1218000.1"/>
    </source>
</evidence>
<dbReference type="AlphaFoldDB" id="A0A0K0FQW7"/>